<feature type="domain" description="Quercetin 2,3-dioxygenase C-terminal cupin" evidence="1">
    <location>
        <begin position="4"/>
        <end position="50"/>
    </location>
</feature>
<dbReference type="Proteomes" id="UP000514509">
    <property type="component" value="Chromosome"/>
</dbReference>
<gene>
    <name evidence="2" type="ORF">HUW48_09200</name>
</gene>
<protein>
    <recommendedName>
        <fullName evidence="1">Quercetin 2,3-dioxygenase C-terminal cupin domain-containing protein</fullName>
    </recommendedName>
</protein>
<evidence type="ECO:0000313" key="3">
    <source>
        <dbReference type="Proteomes" id="UP000514509"/>
    </source>
</evidence>
<dbReference type="Pfam" id="PF17954">
    <property type="entry name" value="Pirin_C_2"/>
    <property type="match status" value="1"/>
</dbReference>
<proteinExistence type="predicted"/>
<dbReference type="EMBL" id="CP055153">
    <property type="protein sequence ID" value="QMU31499.1"/>
    <property type="molecule type" value="Genomic_DNA"/>
</dbReference>
<dbReference type="KEGG" id="add:HUW48_09200"/>
<reference evidence="2 3" key="1">
    <citation type="submission" date="2020-06" db="EMBL/GenBank/DDBJ databases">
        <authorList>
            <person name="Hwang Y.J."/>
        </authorList>
    </citation>
    <scope>NUCLEOTIDE SEQUENCE [LARGE SCALE GENOMIC DNA]</scope>
    <source>
        <strain evidence="2 3">KUDC8001</strain>
    </source>
</reference>
<dbReference type="AlphaFoldDB" id="A0A7L7LGH8"/>
<accession>A0A7L7LGH8</accession>
<evidence type="ECO:0000259" key="1">
    <source>
        <dbReference type="Pfam" id="PF17954"/>
    </source>
</evidence>
<sequence length="57" mass="6726">MYLLYFCAYRGAFEVQGRLLHEKDSLALWDTEEVELEALSNHIRILIMELNVFGNLH</sequence>
<name>A0A7L7LGH8_9BACT</name>
<dbReference type="Gene3D" id="2.60.120.10">
    <property type="entry name" value="Jelly Rolls"/>
    <property type="match status" value="1"/>
</dbReference>
<evidence type="ECO:0000313" key="2">
    <source>
        <dbReference type="EMBL" id="QMU31499.1"/>
    </source>
</evidence>
<dbReference type="InterPro" id="IPR041602">
    <property type="entry name" value="Quercetinase_C"/>
</dbReference>
<keyword evidence="3" id="KW-1185">Reference proteome</keyword>
<organism evidence="2 3">
    <name type="scientific">Adhaeribacter radiodurans</name>
    <dbReference type="NCBI Taxonomy" id="2745197"/>
    <lineage>
        <taxon>Bacteria</taxon>
        <taxon>Pseudomonadati</taxon>
        <taxon>Bacteroidota</taxon>
        <taxon>Cytophagia</taxon>
        <taxon>Cytophagales</taxon>
        <taxon>Hymenobacteraceae</taxon>
        <taxon>Adhaeribacter</taxon>
    </lineage>
</organism>
<reference evidence="2 3" key="2">
    <citation type="submission" date="2020-08" db="EMBL/GenBank/DDBJ databases">
        <title>Adhaeribacter dokdonensis sp. nov., isolated from the rhizosphere of Elymus tsukushiensis, a plant native to the Dokdo Islands, Republic of Korea.</title>
        <authorList>
            <person name="Ghim S.Y."/>
        </authorList>
    </citation>
    <scope>NUCLEOTIDE SEQUENCE [LARGE SCALE GENOMIC DNA]</scope>
    <source>
        <strain evidence="2 3">KUDC8001</strain>
    </source>
</reference>
<dbReference type="InterPro" id="IPR014710">
    <property type="entry name" value="RmlC-like_jellyroll"/>
</dbReference>